<name>A0ABQ2HX80_9BACT</name>
<sequence>MNIDDLKSEWQRAGAEPHSEQELAMMTRVRNHPTLRGLRIKFVTEIAALTAFLLLYYDGFDGAQKPMIINVLLIFSITLYVTTNALGYAQIQNPRVSGNIREALARRVQSLKRMAALSLGSSVVYALALVAFLTYQIEFNQRKYIILSGLVIGFILLFYYSLISWRRKISHFEAMQADF</sequence>
<feature type="transmembrane region" description="Helical" evidence="1">
    <location>
        <begin position="38"/>
        <end position="57"/>
    </location>
</feature>
<evidence type="ECO:0000256" key="1">
    <source>
        <dbReference type="SAM" id="Phobius"/>
    </source>
</evidence>
<dbReference type="RefSeq" id="WP_019943315.1">
    <property type="nucleotide sequence ID" value="NZ_BMLI01000001.1"/>
</dbReference>
<feature type="transmembrane region" description="Helical" evidence="1">
    <location>
        <begin position="114"/>
        <end position="137"/>
    </location>
</feature>
<gene>
    <name evidence="2" type="ORF">GCM10010967_27290</name>
</gene>
<proteinExistence type="predicted"/>
<evidence type="ECO:0000313" key="2">
    <source>
        <dbReference type="EMBL" id="GGM92646.1"/>
    </source>
</evidence>
<keyword evidence="1" id="KW-0472">Membrane</keyword>
<protein>
    <submittedName>
        <fullName evidence="2">Uncharacterized protein</fullName>
    </submittedName>
</protein>
<evidence type="ECO:0000313" key="3">
    <source>
        <dbReference type="Proteomes" id="UP000632339"/>
    </source>
</evidence>
<accession>A0ABQ2HX80</accession>
<keyword evidence="1" id="KW-0812">Transmembrane</keyword>
<keyword evidence="3" id="KW-1185">Reference proteome</keyword>
<feature type="transmembrane region" description="Helical" evidence="1">
    <location>
        <begin position="143"/>
        <end position="162"/>
    </location>
</feature>
<reference evidence="3" key="1">
    <citation type="journal article" date="2019" name="Int. J. Syst. Evol. Microbiol.">
        <title>The Global Catalogue of Microorganisms (GCM) 10K type strain sequencing project: providing services to taxonomists for standard genome sequencing and annotation.</title>
        <authorList>
            <consortium name="The Broad Institute Genomics Platform"/>
            <consortium name="The Broad Institute Genome Sequencing Center for Infectious Disease"/>
            <person name="Wu L."/>
            <person name="Ma J."/>
        </authorList>
    </citation>
    <scope>NUCLEOTIDE SEQUENCE [LARGE SCALE GENOMIC DNA]</scope>
    <source>
        <strain evidence="3">CGMCC 1.6375</strain>
    </source>
</reference>
<organism evidence="2 3">
    <name type="scientific">Dyadobacter beijingensis</name>
    <dbReference type="NCBI Taxonomy" id="365489"/>
    <lineage>
        <taxon>Bacteria</taxon>
        <taxon>Pseudomonadati</taxon>
        <taxon>Bacteroidota</taxon>
        <taxon>Cytophagia</taxon>
        <taxon>Cytophagales</taxon>
        <taxon>Spirosomataceae</taxon>
        <taxon>Dyadobacter</taxon>
    </lineage>
</organism>
<dbReference type="EMBL" id="BMLI01000001">
    <property type="protein sequence ID" value="GGM92646.1"/>
    <property type="molecule type" value="Genomic_DNA"/>
</dbReference>
<keyword evidence="1" id="KW-1133">Transmembrane helix</keyword>
<dbReference type="Proteomes" id="UP000632339">
    <property type="component" value="Unassembled WGS sequence"/>
</dbReference>
<comment type="caution">
    <text evidence="2">The sequence shown here is derived from an EMBL/GenBank/DDBJ whole genome shotgun (WGS) entry which is preliminary data.</text>
</comment>
<feature type="transmembrane region" description="Helical" evidence="1">
    <location>
        <begin position="69"/>
        <end position="91"/>
    </location>
</feature>